<evidence type="ECO:0000259" key="5">
    <source>
        <dbReference type="PROSITE" id="PS51898"/>
    </source>
</evidence>
<evidence type="ECO:0000313" key="6">
    <source>
        <dbReference type="EMBL" id="OSJ36473.1"/>
    </source>
</evidence>
<dbReference type="RefSeq" id="WP_085398588.1">
    <property type="nucleotide sequence ID" value="NZ_NAFL01000192.1"/>
</dbReference>
<dbReference type="Pfam" id="PF13356">
    <property type="entry name" value="Arm-DNA-bind_3"/>
    <property type="match status" value="1"/>
</dbReference>
<evidence type="ECO:0000313" key="7">
    <source>
        <dbReference type="Proteomes" id="UP000193335"/>
    </source>
</evidence>
<dbReference type="SUPFAM" id="SSF56349">
    <property type="entry name" value="DNA breaking-rejoining enzymes"/>
    <property type="match status" value="1"/>
</dbReference>
<comment type="caution">
    <text evidence="6">The sequence shown here is derived from an EMBL/GenBank/DDBJ whole genome shotgun (WGS) entry which is preliminary data.</text>
</comment>
<dbReference type="Gene3D" id="1.10.443.10">
    <property type="entry name" value="Intergrase catalytic core"/>
    <property type="match status" value="1"/>
</dbReference>
<dbReference type="InterPro" id="IPR050808">
    <property type="entry name" value="Phage_Integrase"/>
</dbReference>
<dbReference type="PANTHER" id="PTHR30629">
    <property type="entry name" value="PROPHAGE INTEGRASE"/>
    <property type="match status" value="1"/>
</dbReference>
<dbReference type="PANTHER" id="PTHR30629:SF2">
    <property type="entry name" value="PROPHAGE INTEGRASE INTS-RELATED"/>
    <property type="match status" value="1"/>
</dbReference>
<dbReference type="Proteomes" id="UP000193335">
    <property type="component" value="Unassembled WGS sequence"/>
</dbReference>
<name>A0A1Y2JWH0_BRAJP</name>
<dbReference type="EMBL" id="NAFL01000192">
    <property type="protein sequence ID" value="OSJ36473.1"/>
    <property type="molecule type" value="Genomic_DNA"/>
</dbReference>
<accession>A0A1Y2JWH0</accession>
<dbReference type="InterPro" id="IPR038488">
    <property type="entry name" value="Integrase_DNA-bd_sf"/>
</dbReference>
<dbReference type="InterPro" id="IPR011010">
    <property type="entry name" value="DNA_brk_join_enz"/>
</dbReference>
<evidence type="ECO:0000256" key="1">
    <source>
        <dbReference type="ARBA" id="ARBA00008857"/>
    </source>
</evidence>
<gene>
    <name evidence="6" type="ORF">BSZ19_04010</name>
</gene>
<evidence type="ECO:0000256" key="3">
    <source>
        <dbReference type="ARBA" id="ARBA00023125"/>
    </source>
</evidence>
<dbReference type="GO" id="GO:0006310">
    <property type="term" value="P:DNA recombination"/>
    <property type="evidence" value="ECO:0007669"/>
    <property type="project" value="UniProtKB-KW"/>
</dbReference>
<dbReference type="Pfam" id="PF22022">
    <property type="entry name" value="Phage_int_M"/>
    <property type="match status" value="1"/>
</dbReference>
<reference evidence="6 7" key="1">
    <citation type="submission" date="2017-03" db="EMBL/GenBank/DDBJ databases">
        <title>Whole genome sequences of fourteen strains of Bradyrhizobium canariense and one strain of Bradyrhizobium japonicum isolated from Lupinus (Papilionoideae: Genisteae) species in Algeria.</title>
        <authorList>
            <person name="Crovadore J."/>
            <person name="Chekireb D."/>
            <person name="Brachmann A."/>
            <person name="Chablais R."/>
            <person name="Cochard B."/>
            <person name="Lefort F."/>
        </authorList>
    </citation>
    <scope>NUCLEOTIDE SEQUENCE [LARGE SCALE GENOMIC DNA]</scope>
    <source>
        <strain evidence="6 7">UBMA197</strain>
    </source>
</reference>
<keyword evidence="3" id="KW-0238">DNA-binding</keyword>
<dbReference type="GO" id="GO:0015074">
    <property type="term" value="P:DNA integration"/>
    <property type="evidence" value="ECO:0007669"/>
    <property type="project" value="UniProtKB-KW"/>
</dbReference>
<dbReference type="Gene3D" id="1.10.150.130">
    <property type="match status" value="1"/>
</dbReference>
<comment type="similarity">
    <text evidence="1">Belongs to the 'phage' integrase family.</text>
</comment>
<dbReference type="Pfam" id="PF00589">
    <property type="entry name" value="Phage_integrase"/>
    <property type="match status" value="1"/>
</dbReference>
<dbReference type="Gene3D" id="3.30.160.390">
    <property type="entry name" value="Integrase, DNA-binding domain"/>
    <property type="match status" value="1"/>
</dbReference>
<evidence type="ECO:0000256" key="4">
    <source>
        <dbReference type="ARBA" id="ARBA00023172"/>
    </source>
</evidence>
<feature type="domain" description="Tyr recombinase" evidence="5">
    <location>
        <begin position="213"/>
        <end position="386"/>
    </location>
</feature>
<dbReference type="CDD" id="cd00801">
    <property type="entry name" value="INT_P4_C"/>
    <property type="match status" value="1"/>
</dbReference>
<dbReference type="GO" id="GO:0003677">
    <property type="term" value="F:DNA binding"/>
    <property type="evidence" value="ECO:0007669"/>
    <property type="project" value="UniProtKB-KW"/>
</dbReference>
<dbReference type="InterPro" id="IPR053876">
    <property type="entry name" value="Phage_int_M"/>
</dbReference>
<dbReference type="InterPro" id="IPR025166">
    <property type="entry name" value="Integrase_DNA_bind_dom"/>
</dbReference>
<sequence>MGSHTLNALTVKGIAASKSIKLRDGGGLWLVTKGNGRYWILDYRFAGKRREMGIGPLYTIGLGEARQRAEGARALLRRGIDPIAHRAVEAIEAAKVTASVMTFGKYADAYIDAAVKAGRWRGAKTEAGWRNTLTNHVKLMRGKALADIDIQDVLAAVRPLWGTKQETAEKLRWRIERVLDAAKVEGLRSGDNPAAWKGNLEHVLHKPDESTRGHHEALPYKAAPAFVGRLRGTDTITARALEFLILTATRSAETRLAVFDEFDLDAATWTIPAPRTKERRELRVPLCDRVVEIVKAMKAQSLNHLVFPGVRANRPISDMTFGKVIGAHGGGDATTHGFRSTFKDWATEETEHENYVSEAALGHAAGDTVERAYRRGDALKKRRALMDDWAAYCGGK</sequence>
<dbReference type="AlphaFoldDB" id="A0A1Y2JWH0"/>
<protein>
    <submittedName>
        <fullName evidence="6">Integrase</fullName>
    </submittedName>
</protein>
<dbReference type="InterPro" id="IPR010998">
    <property type="entry name" value="Integrase_recombinase_N"/>
</dbReference>
<proteinExistence type="inferred from homology"/>
<dbReference type="InterPro" id="IPR013762">
    <property type="entry name" value="Integrase-like_cat_sf"/>
</dbReference>
<keyword evidence="2" id="KW-0229">DNA integration</keyword>
<evidence type="ECO:0000256" key="2">
    <source>
        <dbReference type="ARBA" id="ARBA00022908"/>
    </source>
</evidence>
<keyword evidence="4" id="KW-0233">DNA recombination</keyword>
<organism evidence="6 7">
    <name type="scientific">Bradyrhizobium japonicum</name>
    <dbReference type="NCBI Taxonomy" id="375"/>
    <lineage>
        <taxon>Bacteria</taxon>
        <taxon>Pseudomonadati</taxon>
        <taxon>Pseudomonadota</taxon>
        <taxon>Alphaproteobacteria</taxon>
        <taxon>Hyphomicrobiales</taxon>
        <taxon>Nitrobacteraceae</taxon>
        <taxon>Bradyrhizobium</taxon>
    </lineage>
</organism>
<dbReference type="InterPro" id="IPR002104">
    <property type="entry name" value="Integrase_catalytic"/>
</dbReference>
<dbReference type="PROSITE" id="PS51898">
    <property type="entry name" value="TYR_RECOMBINASE"/>
    <property type="match status" value="1"/>
</dbReference>